<comment type="subcellular location">
    <subcellularLocation>
        <location evidence="1">Periplasm</location>
    </subcellularLocation>
</comment>
<dbReference type="OrthoDB" id="8877897at2"/>
<gene>
    <name evidence="5" type="ORF">FB381_0828</name>
</gene>
<proteinExistence type="inferred from homology"/>
<dbReference type="AlphaFoldDB" id="A0A543A2Z7"/>
<dbReference type="PANTHER" id="PTHR30024:SF47">
    <property type="entry name" value="TAURINE-BINDING PERIPLASMIC PROTEIN"/>
    <property type="match status" value="1"/>
</dbReference>
<dbReference type="GO" id="GO:0042918">
    <property type="term" value="P:alkanesulfonate transmembrane transport"/>
    <property type="evidence" value="ECO:0007669"/>
    <property type="project" value="TreeGrafter"/>
</dbReference>
<organism evidence="5 6">
    <name type="scientific">Nocardioides albertanoniae</name>
    <dbReference type="NCBI Taxonomy" id="1175486"/>
    <lineage>
        <taxon>Bacteria</taxon>
        <taxon>Bacillati</taxon>
        <taxon>Actinomycetota</taxon>
        <taxon>Actinomycetes</taxon>
        <taxon>Propionibacteriales</taxon>
        <taxon>Nocardioidaceae</taxon>
        <taxon>Nocardioides</taxon>
    </lineage>
</organism>
<dbReference type="SUPFAM" id="SSF53850">
    <property type="entry name" value="Periplasmic binding protein-like II"/>
    <property type="match status" value="1"/>
</dbReference>
<dbReference type="Proteomes" id="UP000320209">
    <property type="component" value="Unassembled WGS sequence"/>
</dbReference>
<accession>A0A543A2Z7</accession>
<evidence type="ECO:0000313" key="6">
    <source>
        <dbReference type="Proteomes" id="UP000320209"/>
    </source>
</evidence>
<dbReference type="Gene3D" id="3.40.190.10">
    <property type="entry name" value="Periplasmic binding protein-like II"/>
    <property type="match status" value="2"/>
</dbReference>
<comment type="caution">
    <text evidence="5">The sequence shown here is derived from an EMBL/GenBank/DDBJ whole genome shotgun (WGS) entry which is preliminary data.</text>
</comment>
<sequence>MHKSLLRTRLASAVALGLAAASLAGCTASESAGATSCEGASVEAGITNSLSDSLLYIAKDRGYFEAEGLDVRLRPFKSAGEMIPYLAAGHLAVGAGAPSAGFYNGIARDIDIKIVADKGKLVTDYDYMPLLVRKELVDSGKVKTVADLKGLKVAEPAPGTATTSTAAALLEAAGLTYDDIRHTYIGFPDHVAALQNGSVDAALTTEPAATKALASGAVVKLADSTEVYNNQQLAVLLYSGDFPKEQGAAAQCFMDAYTRAAKDYNAAVDGGEWTGPGADEIADIIATNVDTDSEAIKKTVPSFVDAGAALNVASLERDYGVFVKQGLYQGQSEINFDSLVDTSFVDKATQSASEG</sequence>
<name>A0A543A2Z7_9ACTN</name>
<dbReference type="GO" id="GO:0042597">
    <property type="term" value="C:periplasmic space"/>
    <property type="evidence" value="ECO:0007669"/>
    <property type="project" value="UniProtKB-SubCell"/>
</dbReference>
<dbReference type="PROSITE" id="PS51257">
    <property type="entry name" value="PROKAR_LIPOPROTEIN"/>
    <property type="match status" value="1"/>
</dbReference>
<keyword evidence="3 4" id="KW-0732">Signal</keyword>
<evidence type="ECO:0000313" key="5">
    <source>
        <dbReference type="EMBL" id="TQL66957.1"/>
    </source>
</evidence>
<evidence type="ECO:0000256" key="2">
    <source>
        <dbReference type="ARBA" id="ARBA00010742"/>
    </source>
</evidence>
<dbReference type="RefSeq" id="WP_141779104.1">
    <property type="nucleotide sequence ID" value="NZ_VFOV01000001.1"/>
</dbReference>
<dbReference type="Pfam" id="PF13379">
    <property type="entry name" value="NMT1_2"/>
    <property type="match status" value="1"/>
</dbReference>
<feature type="signal peptide" evidence="4">
    <location>
        <begin position="1"/>
        <end position="24"/>
    </location>
</feature>
<dbReference type="EMBL" id="VFOV01000001">
    <property type="protein sequence ID" value="TQL66957.1"/>
    <property type="molecule type" value="Genomic_DNA"/>
</dbReference>
<evidence type="ECO:0000256" key="1">
    <source>
        <dbReference type="ARBA" id="ARBA00004418"/>
    </source>
</evidence>
<comment type="similarity">
    <text evidence="2">Belongs to the bacterial solute-binding protein SsuA/TauA family.</text>
</comment>
<evidence type="ECO:0000256" key="4">
    <source>
        <dbReference type="SAM" id="SignalP"/>
    </source>
</evidence>
<feature type="chain" id="PRO_5038597231" evidence="4">
    <location>
        <begin position="25"/>
        <end position="355"/>
    </location>
</feature>
<evidence type="ECO:0000256" key="3">
    <source>
        <dbReference type="ARBA" id="ARBA00022729"/>
    </source>
</evidence>
<dbReference type="PANTHER" id="PTHR30024">
    <property type="entry name" value="ALIPHATIC SULFONATES-BINDING PROTEIN-RELATED"/>
    <property type="match status" value="1"/>
</dbReference>
<keyword evidence="6" id="KW-1185">Reference proteome</keyword>
<reference evidence="5 6" key="1">
    <citation type="submission" date="2019-06" db="EMBL/GenBank/DDBJ databases">
        <title>Sequencing the genomes of 1000 actinobacteria strains.</title>
        <authorList>
            <person name="Klenk H.-P."/>
        </authorList>
    </citation>
    <scope>NUCLEOTIDE SEQUENCE [LARGE SCALE GENOMIC DNA]</scope>
    <source>
        <strain evidence="5 6">DSM 25218</strain>
    </source>
</reference>
<protein>
    <submittedName>
        <fullName evidence="5">NitT/TauT family transport system substrate-binding protein</fullName>
    </submittedName>
</protein>